<dbReference type="EMBL" id="BMAW01065055">
    <property type="protein sequence ID" value="GFT48630.1"/>
    <property type="molecule type" value="Genomic_DNA"/>
</dbReference>
<gene>
    <name evidence="2" type="ORF">NPIL_135011</name>
</gene>
<comment type="caution">
    <text evidence="2">The sequence shown here is derived from an EMBL/GenBank/DDBJ whole genome shotgun (WGS) entry which is preliminary data.</text>
</comment>
<feature type="compositionally biased region" description="Basic and acidic residues" evidence="1">
    <location>
        <begin position="10"/>
        <end position="22"/>
    </location>
</feature>
<feature type="compositionally biased region" description="Polar residues" evidence="1">
    <location>
        <begin position="23"/>
        <end position="37"/>
    </location>
</feature>
<evidence type="ECO:0000256" key="1">
    <source>
        <dbReference type="SAM" id="MobiDB-lite"/>
    </source>
</evidence>
<keyword evidence="3" id="KW-1185">Reference proteome</keyword>
<reference evidence="2" key="1">
    <citation type="submission" date="2020-08" db="EMBL/GenBank/DDBJ databases">
        <title>Multicomponent nature underlies the extraordinary mechanical properties of spider dragline silk.</title>
        <authorList>
            <person name="Kono N."/>
            <person name="Nakamura H."/>
            <person name="Mori M."/>
            <person name="Yoshida Y."/>
            <person name="Ohtoshi R."/>
            <person name="Malay A.D."/>
            <person name="Moran D.A.P."/>
            <person name="Tomita M."/>
            <person name="Numata K."/>
            <person name="Arakawa K."/>
        </authorList>
    </citation>
    <scope>NUCLEOTIDE SEQUENCE</scope>
</reference>
<dbReference type="Proteomes" id="UP000887013">
    <property type="component" value="Unassembled WGS sequence"/>
</dbReference>
<protein>
    <submittedName>
        <fullName evidence="2">Uncharacterized protein</fullName>
    </submittedName>
</protein>
<feature type="region of interest" description="Disordered" evidence="1">
    <location>
        <begin position="1"/>
        <end position="40"/>
    </location>
</feature>
<evidence type="ECO:0000313" key="2">
    <source>
        <dbReference type="EMBL" id="GFT48630.1"/>
    </source>
</evidence>
<sequence length="82" mass="9477">MWDASTPSFEAEKMDFDDRKNSDSPSSITPGKTTSLSRSKRWMEEELWDHPFLPDHESQIGVIVVKKQQQRNFGVDVPPQGW</sequence>
<proteinExistence type="predicted"/>
<dbReference type="AlphaFoldDB" id="A0A8X6P2Z6"/>
<accession>A0A8X6P2Z6</accession>
<organism evidence="2 3">
    <name type="scientific">Nephila pilipes</name>
    <name type="common">Giant wood spider</name>
    <name type="synonym">Nephila maculata</name>
    <dbReference type="NCBI Taxonomy" id="299642"/>
    <lineage>
        <taxon>Eukaryota</taxon>
        <taxon>Metazoa</taxon>
        <taxon>Ecdysozoa</taxon>
        <taxon>Arthropoda</taxon>
        <taxon>Chelicerata</taxon>
        <taxon>Arachnida</taxon>
        <taxon>Araneae</taxon>
        <taxon>Araneomorphae</taxon>
        <taxon>Entelegynae</taxon>
        <taxon>Araneoidea</taxon>
        <taxon>Nephilidae</taxon>
        <taxon>Nephila</taxon>
    </lineage>
</organism>
<evidence type="ECO:0000313" key="3">
    <source>
        <dbReference type="Proteomes" id="UP000887013"/>
    </source>
</evidence>
<name>A0A8X6P2Z6_NEPPI</name>